<proteinExistence type="predicted"/>
<dbReference type="AlphaFoldDB" id="A0A2U1FIY6"/>
<sequence>MKDFFHFGKSESIVSALLLLMVILGLFVFKARPAAGSASATPSAATPAQETALQSSSAAPAQSRYTDARLPRKSHDSIITTADYAGPPAKETYPRTSEKYPRGTVVDLNTADSASLTRIPGIGPTFARRIVAYRSRLGGYYHVLQLQEVYGMDYERFVDIKDWFRIGQSPQRISLQGLAPDSLPRHPYLNYRQHSELKRLLRSRHGPKGWAQLMKLPAFTREDSTRLSHYFDLN</sequence>
<dbReference type="GO" id="GO:0015627">
    <property type="term" value="C:type II protein secretion system complex"/>
    <property type="evidence" value="ECO:0007669"/>
    <property type="project" value="TreeGrafter"/>
</dbReference>
<dbReference type="GO" id="GO:0015628">
    <property type="term" value="P:protein secretion by the type II secretion system"/>
    <property type="evidence" value="ECO:0007669"/>
    <property type="project" value="TreeGrafter"/>
</dbReference>
<evidence type="ECO:0000313" key="3">
    <source>
        <dbReference type="Proteomes" id="UP000245462"/>
    </source>
</evidence>
<dbReference type="GeneID" id="94550405"/>
<feature type="region of interest" description="Disordered" evidence="1">
    <location>
        <begin position="38"/>
        <end position="70"/>
    </location>
</feature>
<dbReference type="OrthoDB" id="981124at2"/>
<gene>
    <name evidence="2" type="ORF">C7382_10531</name>
</gene>
<dbReference type="SUPFAM" id="SSF47781">
    <property type="entry name" value="RuvA domain 2-like"/>
    <property type="match status" value="1"/>
</dbReference>
<feature type="compositionally biased region" description="Low complexity" evidence="1">
    <location>
        <begin position="38"/>
        <end position="63"/>
    </location>
</feature>
<dbReference type="InterPro" id="IPR051675">
    <property type="entry name" value="Endo/Exo/Phosphatase_dom_1"/>
</dbReference>
<dbReference type="RefSeq" id="WP_116678959.1">
    <property type="nucleotide sequence ID" value="NZ_JBGXZY010000120.1"/>
</dbReference>
<dbReference type="InterPro" id="IPR010994">
    <property type="entry name" value="RuvA_2-like"/>
</dbReference>
<organism evidence="2 3">
    <name type="scientific">Porphyromonas loveana</name>
    <dbReference type="NCBI Taxonomy" id="1884669"/>
    <lineage>
        <taxon>Bacteria</taxon>
        <taxon>Pseudomonadati</taxon>
        <taxon>Bacteroidota</taxon>
        <taxon>Bacteroidia</taxon>
        <taxon>Bacteroidales</taxon>
        <taxon>Porphyromonadaceae</taxon>
        <taxon>Porphyromonas</taxon>
    </lineage>
</organism>
<dbReference type="PANTHER" id="PTHR21180:SF32">
    <property type="entry name" value="ENDONUCLEASE_EXONUCLEASE_PHOSPHATASE FAMILY DOMAIN-CONTAINING PROTEIN 1"/>
    <property type="match status" value="1"/>
</dbReference>
<evidence type="ECO:0000256" key="1">
    <source>
        <dbReference type="SAM" id="MobiDB-lite"/>
    </source>
</evidence>
<dbReference type="Proteomes" id="UP000245462">
    <property type="component" value="Unassembled WGS sequence"/>
</dbReference>
<name>A0A2U1FIY6_9PORP</name>
<dbReference type="Pfam" id="PF12836">
    <property type="entry name" value="HHH_3"/>
    <property type="match status" value="1"/>
</dbReference>
<dbReference type="Gene3D" id="1.10.150.320">
    <property type="entry name" value="Photosystem II 12 kDa extrinsic protein"/>
    <property type="match status" value="1"/>
</dbReference>
<evidence type="ECO:0000313" key="2">
    <source>
        <dbReference type="EMBL" id="PVZ12145.1"/>
    </source>
</evidence>
<protein>
    <submittedName>
        <fullName evidence="2">Helix-hairpin-helix protein</fullName>
    </submittedName>
</protein>
<dbReference type="EMBL" id="QEKY01000005">
    <property type="protein sequence ID" value="PVZ12145.1"/>
    <property type="molecule type" value="Genomic_DNA"/>
</dbReference>
<dbReference type="PANTHER" id="PTHR21180">
    <property type="entry name" value="ENDONUCLEASE/EXONUCLEASE/PHOSPHATASE FAMILY DOMAIN-CONTAINING PROTEIN 1"/>
    <property type="match status" value="1"/>
</dbReference>
<comment type="caution">
    <text evidence="2">The sequence shown here is derived from an EMBL/GenBank/DDBJ whole genome shotgun (WGS) entry which is preliminary data.</text>
</comment>
<accession>A0A2U1FIY6</accession>
<keyword evidence="3" id="KW-1185">Reference proteome</keyword>
<reference evidence="2 3" key="1">
    <citation type="submission" date="2018-04" db="EMBL/GenBank/DDBJ databases">
        <title>Genomic Encyclopedia of Type Strains, Phase IV (KMG-IV): sequencing the most valuable type-strain genomes for metagenomic binning, comparative biology and taxonomic classification.</title>
        <authorList>
            <person name="Goeker M."/>
        </authorList>
    </citation>
    <scope>NUCLEOTIDE SEQUENCE [LARGE SCALE GENOMIC DNA]</scope>
    <source>
        <strain evidence="2 3">DSM 28520</strain>
    </source>
</reference>